<evidence type="ECO:0000313" key="5">
    <source>
        <dbReference type="EMBL" id="HIQ82781.1"/>
    </source>
</evidence>
<organism evidence="5 6">
    <name type="scientific">Candidatus Pullichristensenella stercorigallinarum</name>
    <dbReference type="NCBI Taxonomy" id="2840909"/>
    <lineage>
        <taxon>Bacteria</taxon>
        <taxon>Bacillati</taxon>
        <taxon>Bacillota</taxon>
        <taxon>Clostridia</taxon>
        <taxon>Candidatus Pullichristensenella</taxon>
    </lineage>
</organism>
<feature type="domain" description="HTH araC/xylS-type" evidence="4">
    <location>
        <begin position="191"/>
        <end position="289"/>
    </location>
</feature>
<dbReference type="SUPFAM" id="SSF46689">
    <property type="entry name" value="Homeodomain-like"/>
    <property type="match status" value="2"/>
</dbReference>
<dbReference type="SMART" id="SM00342">
    <property type="entry name" value="HTH_ARAC"/>
    <property type="match status" value="1"/>
</dbReference>
<dbReference type="Gene3D" id="1.10.10.60">
    <property type="entry name" value="Homeodomain-like"/>
    <property type="match status" value="2"/>
</dbReference>
<dbReference type="InterPro" id="IPR037923">
    <property type="entry name" value="HTH-like"/>
</dbReference>
<dbReference type="Proteomes" id="UP000824260">
    <property type="component" value="Unassembled WGS sequence"/>
</dbReference>
<dbReference type="PROSITE" id="PS01124">
    <property type="entry name" value="HTH_ARAC_FAMILY_2"/>
    <property type="match status" value="1"/>
</dbReference>
<dbReference type="InterPro" id="IPR003313">
    <property type="entry name" value="AraC-bd"/>
</dbReference>
<keyword evidence="3" id="KW-0804">Transcription</keyword>
<evidence type="ECO:0000259" key="4">
    <source>
        <dbReference type="PROSITE" id="PS01124"/>
    </source>
</evidence>
<dbReference type="InterPro" id="IPR018060">
    <property type="entry name" value="HTH_AraC"/>
</dbReference>
<evidence type="ECO:0000256" key="3">
    <source>
        <dbReference type="ARBA" id="ARBA00023163"/>
    </source>
</evidence>
<reference evidence="5" key="2">
    <citation type="journal article" date="2021" name="PeerJ">
        <title>Extensive microbial diversity within the chicken gut microbiome revealed by metagenomics and culture.</title>
        <authorList>
            <person name="Gilroy R."/>
            <person name="Ravi A."/>
            <person name="Getino M."/>
            <person name="Pursley I."/>
            <person name="Horton D.L."/>
            <person name="Alikhan N.F."/>
            <person name="Baker D."/>
            <person name="Gharbi K."/>
            <person name="Hall N."/>
            <person name="Watson M."/>
            <person name="Adriaenssens E.M."/>
            <person name="Foster-Nyarko E."/>
            <person name="Jarju S."/>
            <person name="Secka A."/>
            <person name="Antonio M."/>
            <person name="Oren A."/>
            <person name="Chaudhuri R.R."/>
            <person name="La Ragione R."/>
            <person name="Hildebrand F."/>
            <person name="Pallen M.J."/>
        </authorList>
    </citation>
    <scope>NUCLEOTIDE SEQUENCE</scope>
    <source>
        <strain evidence="5">ChiSjej6B24-2974</strain>
    </source>
</reference>
<sequence length="293" mass="32844">MAVDLRYELDLAPESLWIMATPDPAVKRAAPHVLEVGDFIAGKDYYTSRRDLPAYLIKYTLEGAGVLTYGAQTARVGANRAFWIDCMQPQDYRTDPREGHWRVIWVHFYGPGCDAYYRWFLEMGGGRNDVELPVNASAAALMHRLIAIYRDGDNTLADDVNASALLTQLMAEMVAAAGRAAPEGPMPVCVAAARAYLLEHFHENISLAELADMVSLDRFYFQKLFKRHTGLSPKRFQALTRVNRAKELLQATDRPVSEIAGMVGVESASRFIALFRAYEGMTPGAYRKKWQSK</sequence>
<name>A0A9D0ZM51_9FIRM</name>
<dbReference type="GO" id="GO:0043565">
    <property type="term" value="F:sequence-specific DNA binding"/>
    <property type="evidence" value="ECO:0007669"/>
    <property type="project" value="InterPro"/>
</dbReference>
<keyword evidence="1" id="KW-0805">Transcription regulation</keyword>
<dbReference type="EMBL" id="DVFZ01000067">
    <property type="protein sequence ID" value="HIQ82781.1"/>
    <property type="molecule type" value="Genomic_DNA"/>
</dbReference>
<dbReference type="Gene3D" id="2.60.120.280">
    <property type="entry name" value="Regulatory protein AraC"/>
    <property type="match status" value="1"/>
</dbReference>
<dbReference type="GO" id="GO:0003700">
    <property type="term" value="F:DNA-binding transcription factor activity"/>
    <property type="evidence" value="ECO:0007669"/>
    <property type="project" value="InterPro"/>
</dbReference>
<dbReference type="InterPro" id="IPR050204">
    <property type="entry name" value="AraC_XylS_family_regulators"/>
</dbReference>
<dbReference type="AlphaFoldDB" id="A0A9D0ZM51"/>
<dbReference type="SUPFAM" id="SSF51215">
    <property type="entry name" value="Regulatory protein AraC"/>
    <property type="match status" value="1"/>
</dbReference>
<dbReference type="Pfam" id="PF02311">
    <property type="entry name" value="AraC_binding"/>
    <property type="match status" value="1"/>
</dbReference>
<proteinExistence type="predicted"/>
<evidence type="ECO:0000256" key="1">
    <source>
        <dbReference type="ARBA" id="ARBA00023015"/>
    </source>
</evidence>
<reference evidence="5" key="1">
    <citation type="submission" date="2020-10" db="EMBL/GenBank/DDBJ databases">
        <authorList>
            <person name="Gilroy R."/>
        </authorList>
    </citation>
    <scope>NUCLEOTIDE SEQUENCE</scope>
    <source>
        <strain evidence="5">ChiSjej6B24-2974</strain>
    </source>
</reference>
<evidence type="ECO:0000313" key="6">
    <source>
        <dbReference type="Proteomes" id="UP000824260"/>
    </source>
</evidence>
<evidence type="ECO:0000256" key="2">
    <source>
        <dbReference type="ARBA" id="ARBA00023125"/>
    </source>
</evidence>
<dbReference type="PANTHER" id="PTHR46796">
    <property type="entry name" value="HTH-TYPE TRANSCRIPTIONAL ACTIVATOR RHAS-RELATED"/>
    <property type="match status" value="1"/>
</dbReference>
<keyword evidence="2" id="KW-0238">DNA-binding</keyword>
<comment type="caution">
    <text evidence="5">The sequence shown here is derived from an EMBL/GenBank/DDBJ whole genome shotgun (WGS) entry which is preliminary data.</text>
</comment>
<dbReference type="Pfam" id="PF12833">
    <property type="entry name" value="HTH_18"/>
    <property type="match status" value="1"/>
</dbReference>
<gene>
    <name evidence="5" type="ORF">IAA52_06725</name>
</gene>
<accession>A0A9D0ZM51</accession>
<dbReference type="InterPro" id="IPR009057">
    <property type="entry name" value="Homeodomain-like_sf"/>
</dbReference>
<protein>
    <submittedName>
        <fullName evidence="5">Helix-turn-helix transcriptional regulator</fullName>
    </submittedName>
</protein>